<dbReference type="Gene3D" id="1.10.10.60">
    <property type="entry name" value="Homeodomain-like"/>
    <property type="match status" value="4"/>
</dbReference>
<evidence type="ECO:0000259" key="13">
    <source>
        <dbReference type="PROSITE" id="PS50071"/>
    </source>
</evidence>
<feature type="region of interest" description="Disordered" evidence="12">
    <location>
        <begin position="1126"/>
        <end position="1152"/>
    </location>
</feature>
<dbReference type="InterPro" id="IPR001827">
    <property type="entry name" value="Homeobox_Antennapedia_CS"/>
</dbReference>
<comment type="similarity">
    <text evidence="3">Belongs to the Antp homeobox family.</text>
</comment>
<feature type="DNA-binding region" description="Homeobox" evidence="10">
    <location>
        <begin position="671"/>
        <end position="730"/>
    </location>
</feature>
<feature type="region of interest" description="Disordered" evidence="12">
    <location>
        <begin position="729"/>
        <end position="751"/>
    </location>
</feature>
<keyword evidence="15" id="KW-1185">Reference proteome</keyword>
<keyword evidence="8" id="KW-0804">Transcription</keyword>
<feature type="domain" description="Homeobox" evidence="13">
    <location>
        <begin position="669"/>
        <end position="729"/>
    </location>
</feature>
<dbReference type="FunFam" id="1.10.10.60:FF:000017">
    <property type="entry name" value="Homeobox protein antennapedia"/>
    <property type="match status" value="2"/>
</dbReference>
<gene>
    <name evidence="14" type="ORF">SMAX5B_021461</name>
</gene>
<evidence type="ECO:0000256" key="3">
    <source>
        <dbReference type="ARBA" id="ARBA00009107"/>
    </source>
</evidence>
<dbReference type="PANTHER" id="PTHR46166:SF2">
    <property type="entry name" value="HOMEOBOX PROTEIN HOX-B8"/>
    <property type="match status" value="1"/>
</dbReference>
<feature type="region of interest" description="Disordered" evidence="12">
    <location>
        <begin position="558"/>
        <end position="608"/>
    </location>
</feature>
<dbReference type="PRINTS" id="PR00024">
    <property type="entry name" value="HOMEOBOX"/>
</dbReference>
<evidence type="ECO:0000256" key="11">
    <source>
        <dbReference type="RuleBase" id="RU000682"/>
    </source>
</evidence>
<feature type="domain" description="Homeobox" evidence="13">
    <location>
        <begin position="215"/>
        <end position="260"/>
    </location>
</feature>
<dbReference type="InterPro" id="IPR020479">
    <property type="entry name" value="HD_metazoa"/>
</dbReference>
<evidence type="ECO:0000256" key="5">
    <source>
        <dbReference type="ARBA" id="ARBA00023015"/>
    </source>
</evidence>
<sequence>MSISGTLSNYYVDSIISHESDELSTPARFPSVQYSGSSSAAAAGGRQPGGAAHAEHPHPESYPSCSFQPKPPVFSPSWSPFSPHHAASGLPTVYHPYIPAQHVPAADTRYLRSWLDCAPRCSESVPGQGQTGQVKLEPQLGHLGGEIAGKIGGQLPHETTTYILESTSTAAREISHHPAAIPGARFEENKDICEGSEDKDGVDQNDPSANWLHARSSRKKRCPYTKYQTLELEKEFLFNMYLTRDRRHEVARALNLTERQRSKSRKTRLRARQGSRVRRTGIVMRTSPSSSTSPSCPPSSSFSSSPLEILWSRCDCCDCCCGCGGGGGCCCTGLLPLPLLTSRPARLLWPTKMSSYFVNSLFSKYKSGDSLRPNYYECGFAQDLAGSRPTVVYGPGSGATFQHAPQIQDFYHHSASTLPSNPYQQSPCAVTCHGEPGNFYGYDALQRQTLFGAQDADLVQYSDCKLGGAPGLGGEDAEGTEQSPSPTQLFPWMRPQAAGRRRGRQTYSRYQTLELEKEFLFNPYLTRKRRIEVSHALALTERQVKIWFQNRRMKWKKENNKDKFPSSKSEQEAVERERREKELHEGGGASGESGGDEGGGGSVAVAGTAGPQAPVIEDCCEKPHKQMFPEPARRMQQQPQPQQERLEIYPWMRSSGEDGVGGGRVMRGADGRRGRQTYTRHQTLELEKEFHFCRYLTRRRRVEVAHALRLTERQVKIWFQNRRMKWKKERGATESGAPTAAPAAADGREEEADGEEFLARGYNQGYGNGKRLFIFFFSLHTSGIRYSVAFTRQNTRRSPGLFLINNTSTSDHVQRIPPRLPVIHLMENITAVKRSVTDSHPHHTRARAHARDPCSPSAVIYARHIHFNAVGIICKAPGICFIIRLPLVVQKQTSPTTLSFSLREGARACIPLYSSGYAADHPLRHYPGAAAVTAAAAVAYGASGVHQEKPYTASSYYQQAANGVYGGHRAAVAAAGATGAGACDYATAAAAAAAATSFYRDKEHPCSLEEHQLALSQDGMHRKAECAGLSGKGLFGETMDDKHAASAPVYPWMQRMNSCNGTFGSPGRRGRQTYTRYQTLELEKEFHFNRYLTRRRRIEIAHALCLTERQIKIWFQNRRMKWKKENKLINSSSSSSSSSTVNGAEEEEKRTD</sequence>
<evidence type="ECO:0000256" key="8">
    <source>
        <dbReference type="ARBA" id="ARBA00023163"/>
    </source>
</evidence>
<proteinExistence type="inferred from homology"/>
<name>A0A2U9CRH7_SCOMX</name>
<dbReference type="AlphaFoldDB" id="A0A2U9CRH7"/>
<evidence type="ECO:0000313" key="15">
    <source>
        <dbReference type="Proteomes" id="UP000246464"/>
    </source>
</evidence>
<keyword evidence="7 10" id="KW-0371">Homeobox</keyword>
<evidence type="ECO:0000256" key="7">
    <source>
        <dbReference type="ARBA" id="ARBA00023155"/>
    </source>
</evidence>
<dbReference type="GO" id="GO:0005634">
    <property type="term" value="C:nucleus"/>
    <property type="evidence" value="ECO:0007669"/>
    <property type="project" value="UniProtKB-SubCell"/>
</dbReference>
<dbReference type="EMBL" id="CP026261">
    <property type="protein sequence ID" value="AWP18346.1"/>
    <property type="molecule type" value="Genomic_DNA"/>
</dbReference>
<reference evidence="14 15" key="1">
    <citation type="submission" date="2017-12" db="EMBL/GenBank/DDBJ databases">
        <title>Integrating genomic resources of turbot (Scophthalmus maximus) in depth evaluation of genetic and physical mapping variation across individuals.</title>
        <authorList>
            <person name="Martinez P."/>
        </authorList>
    </citation>
    <scope>NUCLEOTIDE SEQUENCE [LARGE SCALE GENOMIC DNA]</scope>
</reference>
<feature type="DNA-binding region" description="Homeobox" evidence="10">
    <location>
        <begin position="217"/>
        <end position="261"/>
    </location>
</feature>
<feature type="compositionally biased region" description="Basic residues" evidence="12">
    <location>
        <begin position="262"/>
        <end position="276"/>
    </location>
</feature>
<evidence type="ECO:0000256" key="1">
    <source>
        <dbReference type="ARBA" id="ARBA00003263"/>
    </source>
</evidence>
<feature type="region of interest" description="Disordered" evidence="12">
    <location>
        <begin position="653"/>
        <end position="674"/>
    </location>
</feature>
<evidence type="ECO:0000256" key="12">
    <source>
        <dbReference type="SAM" id="MobiDB-lite"/>
    </source>
</evidence>
<dbReference type="Proteomes" id="UP000246464">
    <property type="component" value="Chromosome 19"/>
</dbReference>
<keyword evidence="5" id="KW-0805">Transcription regulation</keyword>
<feature type="compositionally biased region" description="Basic and acidic residues" evidence="12">
    <location>
        <begin position="558"/>
        <end position="585"/>
    </location>
</feature>
<dbReference type="InterPro" id="IPR006711">
    <property type="entry name" value="Hox9_activation_N"/>
</dbReference>
<dbReference type="InterPro" id="IPR050948">
    <property type="entry name" value="Antp_homeobox_TF"/>
</dbReference>
<feature type="domain" description="Homeobox" evidence="13">
    <location>
        <begin position="1065"/>
        <end position="1125"/>
    </location>
</feature>
<evidence type="ECO:0000256" key="4">
    <source>
        <dbReference type="ARBA" id="ARBA00022473"/>
    </source>
</evidence>
<organism evidence="14 15">
    <name type="scientific">Scophthalmus maximus</name>
    <name type="common">Turbot</name>
    <name type="synonym">Psetta maxima</name>
    <dbReference type="NCBI Taxonomy" id="52904"/>
    <lineage>
        <taxon>Eukaryota</taxon>
        <taxon>Metazoa</taxon>
        <taxon>Chordata</taxon>
        <taxon>Craniata</taxon>
        <taxon>Vertebrata</taxon>
        <taxon>Euteleostomi</taxon>
        <taxon>Actinopterygii</taxon>
        <taxon>Neopterygii</taxon>
        <taxon>Teleostei</taxon>
        <taxon>Neoteleostei</taxon>
        <taxon>Acanthomorphata</taxon>
        <taxon>Carangaria</taxon>
        <taxon>Pleuronectiformes</taxon>
        <taxon>Pleuronectoidei</taxon>
        <taxon>Scophthalmidae</taxon>
        <taxon>Scophthalmus</taxon>
    </lineage>
</organism>
<dbReference type="GO" id="GO:0000981">
    <property type="term" value="F:DNA-binding transcription factor activity, RNA polymerase II-specific"/>
    <property type="evidence" value="ECO:0007669"/>
    <property type="project" value="InterPro"/>
</dbReference>
<dbReference type="PROSITE" id="PS50071">
    <property type="entry name" value="HOMEOBOX_2"/>
    <property type="match status" value="4"/>
</dbReference>
<feature type="DNA-binding region" description="Homeobox" evidence="10">
    <location>
        <begin position="1067"/>
        <end position="1126"/>
    </location>
</feature>
<evidence type="ECO:0000256" key="6">
    <source>
        <dbReference type="ARBA" id="ARBA00023125"/>
    </source>
</evidence>
<dbReference type="PROSITE" id="PS00032">
    <property type="entry name" value="ANTENNAPEDIA"/>
    <property type="match status" value="3"/>
</dbReference>
<dbReference type="InterPro" id="IPR009057">
    <property type="entry name" value="Homeodomain-like_sf"/>
</dbReference>
<feature type="region of interest" description="Disordered" evidence="12">
    <location>
        <begin position="470"/>
        <end position="491"/>
    </location>
</feature>
<keyword evidence="6 10" id="KW-0238">DNA-binding</keyword>
<dbReference type="InterPro" id="IPR017970">
    <property type="entry name" value="Homeobox_CS"/>
</dbReference>
<keyword evidence="4" id="KW-0217">Developmental protein</keyword>
<protein>
    <submittedName>
        <fullName evidence="14">Homeobox protein Hox-B8a</fullName>
    </submittedName>
</protein>
<dbReference type="GO" id="GO:0000977">
    <property type="term" value="F:RNA polymerase II transcription regulatory region sequence-specific DNA binding"/>
    <property type="evidence" value="ECO:0007669"/>
    <property type="project" value="TreeGrafter"/>
</dbReference>
<feature type="region of interest" description="Disordered" evidence="12">
    <location>
        <begin position="27"/>
        <end position="67"/>
    </location>
</feature>
<feature type="region of interest" description="Disordered" evidence="12">
    <location>
        <begin position="257"/>
        <end position="276"/>
    </location>
</feature>
<dbReference type="Pfam" id="PF04617">
    <property type="entry name" value="Hox9_act"/>
    <property type="match status" value="1"/>
</dbReference>
<dbReference type="STRING" id="52904.ENSSMAP00000026381"/>
<evidence type="ECO:0000256" key="9">
    <source>
        <dbReference type="ARBA" id="ARBA00023242"/>
    </source>
</evidence>
<evidence type="ECO:0000256" key="10">
    <source>
        <dbReference type="PROSITE-ProRule" id="PRU00108"/>
    </source>
</evidence>
<feature type="compositionally biased region" description="Gly residues" evidence="12">
    <location>
        <begin position="586"/>
        <end position="602"/>
    </location>
</feature>
<evidence type="ECO:0000313" key="14">
    <source>
        <dbReference type="EMBL" id="AWP18346.1"/>
    </source>
</evidence>
<feature type="compositionally biased region" description="Low complexity" evidence="12">
    <location>
        <begin position="35"/>
        <end position="52"/>
    </location>
</feature>
<feature type="domain" description="Homeobox" evidence="13">
    <location>
        <begin position="498"/>
        <end position="558"/>
    </location>
</feature>
<comment type="function">
    <text evidence="1">Sequence-specific transcription factor which is part of a developmental regulatory system that provides cells with specific positional identities on the anterior-posterior axis.</text>
</comment>
<dbReference type="FunFam" id="1.10.10.60:FF:000072">
    <property type="entry name" value="Homeobox protein Hox-B8"/>
    <property type="match status" value="1"/>
</dbReference>
<dbReference type="CDD" id="cd00086">
    <property type="entry name" value="homeodomain"/>
    <property type="match status" value="4"/>
</dbReference>
<dbReference type="SUPFAM" id="SSF46689">
    <property type="entry name" value="Homeodomain-like"/>
    <property type="match status" value="4"/>
</dbReference>
<feature type="compositionally biased region" description="Low complexity" evidence="12">
    <location>
        <begin position="733"/>
        <end position="745"/>
    </location>
</feature>
<comment type="subcellular location">
    <subcellularLocation>
        <location evidence="2 10 11">Nucleus</location>
    </subcellularLocation>
</comment>
<dbReference type="PANTHER" id="PTHR46166">
    <property type="entry name" value="HOMEOBOX DOMAIN-CONTAINING PROTEIN"/>
    <property type="match status" value="1"/>
</dbReference>
<evidence type="ECO:0000256" key="2">
    <source>
        <dbReference type="ARBA" id="ARBA00004123"/>
    </source>
</evidence>
<keyword evidence="9 10" id="KW-0539">Nucleus</keyword>
<feature type="DNA-binding region" description="Homeobox" evidence="10">
    <location>
        <begin position="500"/>
        <end position="559"/>
    </location>
</feature>
<dbReference type="SMART" id="SM00389">
    <property type="entry name" value="HOX"/>
    <property type="match status" value="4"/>
</dbReference>
<accession>A0A2U9CRH7</accession>
<dbReference type="GO" id="GO:0006351">
    <property type="term" value="P:DNA-templated transcription"/>
    <property type="evidence" value="ECO:0007669"/>
    <property type="project" value="InterPro"/>
</dbReference>
<dbReference type="Pfam" id="PF00046">
    <property type="entry name" value="Homeodomain"/>
    <property type="match status" value="4"/>
</dbReference>
<dbReference type="InterPro" id="IPR001356">
    <property type="entry name" value="HD"/>
</dbReference>
<dbReference type="PROSITE" id="PS00027">
    <property type="entry name" value="HOMEOBOX_1"/>
    <property type="match status" value="3"/>
</dbReference>